<dbReference type="PANTHER" id="PTHR42971:SF1">
    <property type="entry name" value="TRNA (CYTIDINE(34)-2'-O)-METHYLTRANSFERASE"/>
    <property type="match status" value="1"/>
</dbReference>
<evidence type="ECO:0000256" key="5">
    <source>
        <dbReference type="ARBA" id="ARBA00022694"/>
    </source>
</evidence>
<proteinExistence type="inferred from homology"/>
<dbReference type="Pfam" id="PF00588">
    <property type="entry name" value="SpoU_methylase"/>
    <property type="match status" value="1"/>
</dbReference>
<feature type="binding site" evidence="6 7">
    <location>
        <position position="136"/>
    </location>
    <ligand>
        <name>S-adenosyl-L-methionine</name>
        <dbReference type="ChEBI" id="CHEBI:59789"/>
    </ligand>
</feature>
<dbReference type="STRING" id="1608583.BN1356_02101"/>
<evidence type="ECO:0000256" key="2">
    <source>
        <dbReference type="ARBA" id="ARBA00022603"/>
    </source>
</evidence>
<evidence type="ECO:0000256" key="6">
    <source>
        <dbReference type="HAMAP-Rule" id="MF_01885"/>
    </source>
</evidence>
<sequence length="182" mass="21430">MNIEELSYQEEKSRNHVVLFEPQIPQNTGNIARTCAATNAPLHIIKPMGFPIDDRKMKRAGLDYWDKLDVRFYENLNEFIEKVQNACVHLVSKFAEETYSDVKYDDDKLHYFIFGREDTGLPEEFMRQYADKAIRIPMNDQHVRSLNVSNTVCMVIYEALRQQNFSGLERVHTYETDKLKLM</sequence>
<evidence type="ECO:0000256" key="7">
    <source>
        <dbReference type="PIRSR" id="PIRSR029256-1"/>
    </source>
</evidence>
<dbReference type="InterPro" id="IPR016914">
    <property type="entry name" value="TrmL"/>
</dbReference>
<keyword evidence="3 6" id="KW-0808">Transferase</keyword>
<evidence type="ECO:0000313" key="10">
    <source>
        <dbReference type="Proteomes" id="UP000198604"/>
    </source>
</evidence>
<gene>
    <name evidence="9" type="ORF">BN1356_02101</name>
</gene>
<evidence type="ECO:0000313" key="9">
    <source>
        <dbReference type="EMBL" id="CQR25757.1"/>
    </source>
</evidence>
<keyword evidence="10" id="KW-1185">Reference proteome</keyword>
<comment type="catalytic activity">
    <reaction evidence="6">
        <text>cytidine(34) in tRNA + S-adenosyl-L-methionine = 2'-O-methylcytidine(34) in tRNA + S-adenosyl-L-homocysteine + H(+)</text>
        <dbReference type="Rhea" id="RHEA:43084"/>
        <dbReference type="Rhea" id="RHEA-COMP:10331"/>
        <dbReference type="Rhea" id="RHEA-COMP:10332"/>
        <dbReference type="ChEBI" id="CHEBI:15378"/>
        <dbReference type="ChEBI" id="CHEBI:57856"/>
        <dbReference type="ChEBI" id="CHEBI:59789"/>
        <dbReference type="ChEBI" id="CHEBI:74495"/>
        <dbReference type="ChEBI" id="CHEBI:82748"/>
        <dbReference type="EC" id="2.1.1.207"/>
    </reaction>
</comment>
<evidence type="ECO:0000256" key="1">
    <source>
        <dbReference type="ARBA" id="ARBA00022490"/>
    </source>
</evidence>
<feature type="binding site" evidence="6 7">
    <location>
        <position position="91"/>
    </location>
    <ligand>
        <name>S-adenosyl-L-methionine</name>
        <dbReference type="ChEBI" id="CHEBI:59789"/>
    </ligand>
</feature>
<comment type="similarity">
    <text evidence="6">Belongs to the class IV-like SAM-binding methyltransferase superfamily. RNA methyltransferase TrmH family. TrmL subfamily.</text>
</comment>
<evidence type="ECO:0000256" key="4">
    <source>
        <dbReference type="ARBA" id="ARBA00022691"/>
    </source>
</evidence>
<dbReference type="HAMAP" id="MF_01885">
    <property type="entry name" value="tRNA_methyltr_TrmL"/>
    <property type="match status" value="1"/>
</dbReference>
<reference evidence="10" key="1">
    <citation type="submission" date="2015-03" db="EMBL/GenBank/DDBJ databases">
        <authorList>
            <person name="Urmite Genomes"/>
        </authorList>
    </citation>
    <scope>NUCLEOTIDE SEQUENCE [LARGE SCALE GENOMIC DNA]</scope>
    <source>
        <strain evidence="10">FF10</strain>
    </source>
</reference>
<dbReference type="OrthoDB" id="9789043at2"/>
<feature type="domain" description="tRNA/rRNA methyltransferase SpoU type" evidence="8">
    <location>
        <begin position="16"/>
        <end position="157"/>
    </location>
</feature>
<dbReference type="AlphaFoldDB" id="A0A0E4H963"/>
<dbReference type="InterPro" id="IPR001537">
    <property type="entry name" value="SpoU_MeTrfase"/>
</dbReference>
<dbReference type="InterPro" id="IPR029026">
    <property type="entry name" value="tRNA_m1G_MTases_N"/>
</dbReference>
<dbReference type="GO" id="GO:0005737">
    <property type="term" value="C:cytoplasm"/>
    <property type="evidence" value="ECO:0007669"/>
    <property type="project" value="UniProtKB-SubCell"/>
</dbReference>
<dbReference type="GO" id="GO:0003723">
    <property type="term" value="F:RNA binding"/>
    <property type="evidence" value="ECO:0007669"/>
    <property type="project" value="InterPro"/>
</dbReference>
<name>A0A0E4H963_9STRE</name>
<keyword evidence="4 6" id="KW-0949">S-adenosyl-L-methionine</keyword>
<dbReference type="PANTHER" id="PTHR42971">
    <property type="entry name" value="TRNA (CYTIDINE(34)-2'-O)-METHYLTRANSFERASE"/>
    <property type="match status" value="1"/>
</dbReference>
<dbReference type="GO" id="GO:0042802">
    <property type="term" value="F:identical protein binding"/>
    <property type="evidence" value="ECO:0007669"/>
    <property type="project" value="UniProtKB-ARBA"/>
</dbReference>
<dbReference type="InterPro" id="IPR029028">
    <property type="entry name" value="Alpha/beta_knot_MTases"/>
</dbReference>
<organism evidence="9 10">
    <name type="scientific">Streptococcus varani</name>
    <dbReference type="NCBI Taxonomy" id="1608583"/>
    <lineage>
        <taxon>Bacteria</taxon>
        <taxon>Bacillati</taxon>
        <taxon>Bacillota</taxon>
        <taxon>Bacilli</taxon>
        <taxon>Lactobacillales</taxon>
        <taxon>Streptococcaceae</taxon>
        <taxon>Streptococcus</taxon>
    </lineage>
</organism>
<dbReference type="Gene3D" id="3.40.1280.10">
    <property type="match status" value="1"/>
</dbReference>
<dbReference type="FunFam" id="3.40.1280.10:FF:000002">
    <property type="entry name" value="Peptidylprolyl isomerase"/>
    <property type="match status" value="1"/>
</dbReference>
<keyword evidence="5 6" id="KW-0819">tRNA processing</keyword>
<protein>
    <recommendedName>
        <fullName evidence="6">Putative tRNA (cytidine(34)-2'-O)-methyltransferase</fullName>
        <ecNumber evidence="6">2.1.1.207</ecNumber>
    </recommendedName>
    <alternativeName>
        <fullName evidence="6">tRNA (cytidine/uridine-2'-O-)-methyltransferase</fullName>
    </alternativeName>
</protein>
<feature type="binding site" evidence="6 7">
    <location>
        <position position="145"/>
    </location>
    <ligand>
        <name>S-adenosyl-L-methionine</name>
        <dbReference type="ChEBI" id="CHEBI:59789"/>
    </ligand>
</feature>
<comment type="subcellular location">
    <subcellularLocation>
        <location evidence="6">Cytoplasm</location>
    </subcellularLocation>
</comment>
<dbReference type="GO" id="GO:0002130">
    <property type="term" value="P:wobble position ribose methylation"/>
    <property type="evidence" value="ECO:0007669"/>
    <property type="project" value="TreeGrafter"/>
</dbReference>
<dbReference type="GO" id="GO:0141098">
    <property type="term" value="F:tRNA (cytidine(34)-2'-O)-methyltransferase activity"/>
    <property type="evidence" value="ECO:0007669"/>
    <property type="project" value="RHEA"/>
</dbReference>
<evidence type="ECO:0000259" key="8">
    <source>
        <dbReference type="Pfam" id="PF00588"/>
    </source>
</evidence>
<dbReference type="Proteomes" id="UP000198604">
    <property type="component" value="Unassembled WGS sequence"/>
</dbReference>
<evidence type="ECO:0000256" key="3">
    <source>
        <dbReference type="ARBA" id="ARBA00022679"/>
    </source>
</evidence>
<dbReference type="EC" id="2.1.1.207" evidence="6"/>
<dbReference type="CDD" id="cd18094">
    <property type="entry name" value="SpoU-like_TrmL"/>
    <property type="match status" value="1"/>
</dbReference>
<comment type="function">
    <text evidence="6">Could methylate the ribose at the nucleotide 34 wobble position in tRNA.</text>
</comment>
<comment type="catalytic activity">
    <reaction evidence="6">
        <text>5-carboxymethylaminomethyluridine(34) in tRNA(Leu) + S-adenosyl-L-methionine = 5-carboxymethylaminomethyl-2'-O-methyluridine(34) in tRNA(Leu) + S-adenosyl-L-homocysteine + H(+)</text>
        <dbReference type="Rhea" id="RHEA:43088"/>
        <dbReference type="Rhea" id="RHEA-COMP:10333"/>
        <dbReference type="Rhea" id="RHEA-COMP:10334"/>
        <dbReference type="ChEBI" id="CHEBI:15378"/>
        <dbReference type="ChEBI" id="CHEBI:57856"/>
        <dbReference type="ChEBI" id="CHEBI:59789"/>
        <dbReference type="ChEBI" id="CHEBI:74508"/>
        <dbReference type="ChEBI" id="CHEBI:74511"/>
        <dbReference type="EC" id="2.1.1.207"/>
    </reaction>
</comment>
<dbReference type="EMBL" id="CTEN01000004">
    <property type="protein sequence ID" value="CQR25757.1"/>
    <property type="molecule type" value="Genomic_DNA"/>
</dbReference>
<dbReference type="GO" id="GO:0141102">
    <property type="term" value="F:tRNA (5-carboxymethylaminomethyluridine(34)-2'-O)-methyltransferase activity"/>
    <property type="evidence" value="ECO:0007669"/>
    <property type="project" value="RHEA"/>
</dbReference>
<dbReference type="RefSeq" id="WP_093651278.1">
    <property type="nucleotide sequence ID" value="NZ_CTEN01000004.1"/>
</dbReference>
<keyword evidence="2 6" id="KW-0489">Methyltransferase</keyword>
<accession>A0A0E4H963</accession>
<dbReference type="PIRSF" id="PIRSF029256">
    <property type="entry name" value="SpoU_TrmH_prd"/>
    <property type="match status" value="1"/>
</dbReference>
<dbReference type="SUPFAM" id="SSF75217">
    <property type="entry name" value="alpha/beta knot"/>
    <property type="match status" value="1"/>
</dbReference>
<keyword evidence="1 6" id="KW-0963">Cytoplasm</keyword>
<feature type="binding site" evidence="6 7">
    <location>
        <position position="115"/>
    </location>
    <ligand>
        <name>S-adenosyl-L-methionine</name>
        <dbReference type="ChEBI" id="CHEBI:59789"/>
    </ligand>
</feature>